<accession>A0ABR3EXR1</accession>
<feature type="compositionally biased region" description="Pro residues" evidence="1">
    <location>
        <begin position="840"/>
        <end position="849"/>
    </location>
</feature>
<feature type="compositionally biased region" description="Polar residues" evidence="1">
    <location>
        <begin position="827"/>
        <end position="836"/>
    </location>
</feature>
<comment type="caution">
    <text evidence="2">The sequence shown here is derived from an EMBL/GenBank/DDBJ whole genome shotgun (WGS) entry which is preliminary data.</text>
</comment>
<organism evidence="2 3">
    <name type="scientific">Marasmius crinis-equi</name>
    <dbReference type="NCBI Taxonomy" id="585013"/>
    <lineage>
        <taxon>Eukaryota</taxon>
        <taxon>Fungi</taxon>
        <taxon>Dikarya</taxon>
        <taxon>Basidiomycota</taxon>
        <taxon>Agaricomycotina</taxon>
        <taxon>Agaricomycetes</taxon>
        <taxon>Agaricomycetidae</taxon>
        <taxon>Agaricales</taxon>
        <taxon>Marasmiineae</taxon>
        <taxon>Marasmiaceae</taxon>
        <taxon>Marasmius</taxon>
    </lineage>
</organism>
<gene>
    <name evidence="2" type="ORF">V5O48_014275</name>
</gene>
<feature type="compositionally biased region" description="Low complexity" evidence="1">
    <location>
        <begin position="62"/>
        <end position="80"/>
    </location>
</feature>
<feature type="compositionally biased region" description="Polar residues" evidence="1">
    <location>
        <begin position="263"/>
        <end position="275"/>
    </location>
</feature>
<dbReference type="EMBL" id="JBAHYK010001517">
    <property type="protein sequence ID" value="KAL0567723.1"/>
    <property type="molecule type" value="Genomic_DNA"/>
</dbReference>
<protein>
    <recommendedName>
        <fullName evidence="4">DH domain-containing protein</fullName>
    </recommendedName>
</protein>
<evidence type="ECO:0000313" key="3">
    <source>
        <dbReference type="Proteomes" id="UP001465976"/>
    </source>
</evidence>
<feature type="region of interest" description="Disordered" evidence="1">
    <location>
        <begin position="735"/>
        <end position="910"/>
    </location>
</feature>
<feature type="region of interest" description="Disordered" evidence="1">
    <location>
        <begin position="1"/>
        <end position="104"/>
    </location>
</feature>
<feature type="compositionally biased region" description="Basic and acidic residues" evidence="1">
    <location>
        <begin position="702"/>
        <end position="711"/>
    </location>
</feature>
<feature type="compositionally biased region" description="Polar residues" evidence="1">
    <location>
        <begin position="858"/>
        <end position="878"/>
    </location>
</feature>
<feature type="compositionally biased region" description="Acidic residues" evidence="1">
    <location>
        <begin position="198"/>
        <end position="207"/>
    </location>
</feature>
<sequence length="932" mass="101694">MSTRKLKKASHPPPSYRPPPSTRLDFIAHSPPSPEQSNFPYSFHNTFSSASRTSYRTEPRSSRSISQRARSSSLPSSPRPGTVLSVHSGSPLISHLGERQDRQRNFMVASAGMPARKLTKPRKQMAVATNQYASLSASPMMSSSSSTSALTQSPPRRRATINWNVTWSFRRKKNVSVEEPIAHLSTPTKRKKFTLGPEEPEFDIDMEDSSRSRPRSPSPPRRTVYDLDPAHDQLPLPPPSQPQTQALHDPLAQSHLRHPRPQPRSQPMSKSQPISHDTDPLNLGLSHAHRRNSAPVSRRWTLAMAMTNTDMDDESFVKQVEAMRRASVFAESESPPITGSDDGEDFWLGHNGEVSYASDYDEEYAASMEDASSFYHPAPSTSEFPLRVPSAYNFVSPPPDLYAPLPFSPPTAENEWSSALHALLITRDLLKTERNYLASLLILLDSSPCASMTVNASLYPSDLNLLDRQKKPQLPWPRHPPPPLMHSYLLSLISASHTLISRFESDPSVMGAAKAFTDSEEEVEKVFVGWCGVVGGWFIGPRDGVIKRRRLSKSKFSEGKVTPSPSSTRLVGPPSPTRPKSFKSDSGQINLSYSSLRLSAPPALLDPSFQHLPPSLPTSPWTSSSTVNGINQSPPRAPRVQPVRPLSIVVPGPLPSHSSSPKAGKTKGQEERRPTLPRILSARYKDVPLPPLPAEANVQTEGEDKNKEKLQKVTVSRSSSKVRLLNLVGVGKKRTDSEASLGNGDDRAKRSKSKLTRLASSSPSTSSDGKPGRSKSLLLFGSSRSRSRTASQEQKTAGADSDETSTGSDLKRSMSDYWRKSVRPAFSPSSVRHSNTPLPNSSPPPPVPALPRMDMNPTVDTEANGCSNGMHSTNTSSGHDTDEGFYSAEGCSAPAKLPSTPPPAWNFGAGTQSVSAAGGVVIDGQNNKRIYS</sequence>
<evidence type="ECO:0000313" key="2">
    <source>
        <dbReference type="EMBL" id="KAL0567723.1"/>
    </source>
</evidence>
<evidence type="ECO:0000256" key="1">
    <source>
        <dbReference type="SAM" id="MobiDB-lite"/>
    </source>
</evidence>
<feature type="region of interest" description="Disordered" evidence="1">
    <location>
        <begin position="186"/>
        <end position="295"/>
    </location>
</feature>
<proteinExistence type="predicted"/>
<feature type="compositionally biased region" description="Basic residues" evidence="1">
    <location>
        <begin position="1"/>
        <end position="10"/>
    </location>
</feature>
<keyword evidence="3" id="KW-1185">Reference proteome</keyword>
<feature type="region of interest" description="Disordered" evidence="1">
    <location>
        <begin position="553"/>
        <end position="586"/>
    </location>
</feature>
<feature type="compositionally biased region" description="Low complexity" evidence="1">
    <location>
        <begin position="774"/>
        <end position="784"/>
    </location>
</feature>
<dbReference type="Proteomes" id="UP001465976">
    <property type="component" value="Unassembled WGS sequence"/>
</dbReference>
<feature type="compositionally biased region" description="Basic and acidic residues" evidence="1">
    <location>
        <begin position="809"/>
        <end position="819"/>
    </location>
</feature>
<feature type="non-terminal residue" evidence="2">
    <location>
        <position position="932"/>
    </location>
</feature>
<feature type="region of interest" description="Disordered" evidence="1">
    <location>
        <begin position="609"/>
        <end position="720"/>
    </location>
</feature>
<reference evidence="2 3" key="1">
    <citation type="submission" date="2024-02" db="EMBL/GenBank/DDBJ databases">
        <title>A draft genome for the cacao thread blight pathogen Marasmius crinis-equi.</title>
        <authorList>
            <person name="Cohen S.P."/>
            <person name="Baruah I.K."/>
            <person name="Amoako-Attah I."/>
            <person name="Bukari Y."/>
            <person name="Meinhardt L.W."/>
            <person name="Bailey B.A."/>
        </authorList>
    </citation>
    <scope>NUCLEOTIDE SEQUENCE [LARGE SCALE GENOMIC DNA]</scope>
    <source>
        <strain evidence="2 3">GH-76</strain>
    </source>
</reference>
<feature type="compositionally biased region" description="Pro residues" evidence="1">
    <location>
        <begin position="11"/>
        <end position="21"/>
    </location>
</feature>
<name>A0ABR3EXR1_9AGAR</name>
<evidence type="ECO:0008006" key="4">
    <source>
        <dbReference type="Google" id="ProtNLM"/>
    </source>
</evidence>
<feature type="compositionally biased region" description="Polar residues" evidence="1">
    <location>
        <begin position="35"/>
        <end position="54"/>
    </location>
</feature>